<feature type="transmembrane region" description="Helical" evidence="1">
    <location>
        <begin position="325"/>
        <end position="345"/>
    </location>
</feature>
<reference evidence="2 3" key="1">
    <citation type="submission" date="2019-08" db="EMBL/GenBank/DDBJ databases">
        <title>Deep-cultivation of Planctomycetes and their phenomic and genomic characterization uncovers novel biology.</title>
        <authorList>
            <person name="Wiegand S."/>
            <person name="Jogler M."/>
            <person name="Boedeker C."/>
            <person name="Pinto D."/>
            <person name="Vollmers J."/>
            <person name="Rivas-Marin E."/>
            <person name="Kohn T."/>
            <person name="Peeters S.H."/>
            <person name="Heuer A."/>
            <person name="Rast P."/>
            <person name="Oberbeckmann S."/>
            <person name="Bunk B."/>
            <person name="Jeske O."/>
            <person name="Meyerdierks A."/>
            <person name="Storesund J.E."/>
            <person name="Kallscheuer N."/>
            <person name="Luecker S."/>
            <person name="Lage O.M."/>
            <person name="Pohl T."/>
            <person name="Merkel B.J."/>
            <person name="Hornburger P."/>
            <person name="Mueller R.-W."/>
            <person name="Bruemmer F."/>
            <person name="Labrenz M."/>
            <person name="Spormann A.M."/>
            <person name="Op Den Camp H."/>
            <person name="Overmann J."/>
            <person name="Amann R."/>
            <person name="Jetten M.S.M."/>
            <person name="Mascher T."/>
            <person name="Medema M.H."/>
            <person name="Devos D.P."/>
            <person name="Kaster A.-K."/>
            <person name="Ovreas L."/>
            <person name="Rohde M."/>
            <person name="Galperin M.Y."/>
            <person name="Jogler C."/>
        </authorList>
    </citation>
    <scope>NUCLEOTIDE SEQUENCE [LARGE SCALE GENOMIC DNA]</scope>
    <source>
        <strain evidence="2 3">LF1</strain>
    </source>
</reference>
<organism evidence="2 3">
    <name type="scientific">Rubripirellula obstinata</name>
    <dbReference type="NCBI Taxonomy" id="406547"/>
    <lineage>
        <taxon>Bacteria</taxon>
        <taxon>Pseudomonadati</taxon>
        <taxon>Planctomycetota</taxon>
        <taxon>Planctomycetia</taxon>
        <taxon>Pirellulales</taxon>
        <taxon>Pirellulaceae</taxon>
        <taxon>Rubripirellula</taxon>
    </lineage>
</organism>
<dbReference type="AlphaFoldDB" id="A0A5B1CJU2"/>
<feature type="transmembrane region" description="Helical" evidence="1">
    <location>
        <begin position="15"/>
        <end position="35"/>
    </location>
</feature>
<accession>A0A5B1CJU2</accession>
<gene>
    <name evidence="2" type="ORF">LF1_39150</name>
</gene>
<feature type="transmembrane region" description="Helical" evidence="1">
    <location>
        <begin position="429"/>
        <end position="447"/>
    </location>
</feature>
<dbReference type="RefSeq" id="WP_200836787.1">
    <property type="nucleotide sequence ID" value="NZ_LWSK01000063.1"/>
</dbReference>
<feature type="transmembrane region" description="Helical" evidence="1">
    <location>
        <begin position="484"/>
        <end position="505"/>
    </location>
</feature>
<evidence type="ECO:0000313" key="3">
    <source>
        <dbReference type="Proteomes" id="UP000322699"/>
    </source>
</evidence>
<dbReference type="EMBL" id="VRLW01000001">
    <property type="protein sequence ID" value="KAA1261368.1"/>
    <property type="molecule type" value="Genomic_DNA"/>
</dbReference>
<name>A0A5B1CJU2_9BACT</name>
<keyword evidence="3" id="KW-1185">Reference proteome</keyword>
<proteinExistence type="predicted"/>
<evidence type="ECO:0000256" key="1">
    <source>
        <dbReference type="SAM" id="Phobius"/>
    </source>
</evidence>
<feature type="transmembrane region" description="Helical" evidence="1">
    <location>
        <begin position="245"/>
        <end position="265"/>
    </location>
</feature>
<feature type="transmembrane region" description="Helical" evidence="1">
    <location>
        <begin position="398"/>
        <end position="423"/>
    </location>
</feature>
<keyword evidence="1" id="KW-0812">Transmembrane</keyword>
<sequence length="576" mass="63113">MSDFLLYYSRPNPTTWVYMSSFLTIGLFFVFRRFWSIRNLDIFLLILLAPGLLIVHEGYRQQLAQSESLAAQQVEEAAAREDDSQASKNSSAVLSSDVLGAVPKQLQYLAISAVAGPARVQSFIAPDGLNPGGPSYGKSEKRFRESSLTSGLPILALVDQTLVNETLVNQTLVNETGGNEDRNNDNLAVADPAAEPSLESEQEAKRITPLEIQRVGFVYLFIVEALILLRLMLDPLMVRRPLLDPNLTSGGLTFIGISMFIFMMANVVNSDSRIQVTQGPALGPGYAMMNMLPAIPTRPISDAPGGVSPPMSSELTPSQRNLARIAKTLAIAAQLAIVIGIVLIANRHFGNLQAGVGCATLYLMLPYTAQMTGRVDHVVPAALLLWAILSYRRPMIAGVFMGLACGLVYYPLFLLPLWFSFYWQRGARGFLISVTAMLALLIVCLSFDDSLTITEHLQRMFGVLNPNKDASELRGFWALGLDPIWRLPVIVAFVILCVFFAIWPAQKNLATLLSGSAAVMVAAQFWHGYGGGLYIAWFLPLLLLTIFRPNLQDRVATKVVSIRGDQRAGRSTVSLD</sequence>
<feature type="transmembrane region" description="Helical" evidence="1">
    <location>
        <begin position="215"/>
        <end position="233"/>
    </location>
</feature>
<dbReference type="Proteomes" id="UP000322699">
    <property type="component" value="Unassembled WGS sequence"/>
</dbReference>
<evidence type="ECO:0000313" key="2">
    <source>
        <dbReference type="EMBL" id="KAA1261368.1"/>
    </source>
</evidence>
<evidence type="ECO:0008006" key="4">
    <source>
        <dbReference type="Google" id="ProtNLM"/>
    </source>
</evidence>
<feature type="transmembrane region" description="Helical" evidence="1">
    <location>
        <begin position="375"/>
        <end position="391"/>
    </location>
</feature>
<feature type="transmembrane region" description="Helical" evidence="1">
    <location>
        <begin position="525"/>
        <end position="547"/>
    </location>
</feature>
<protein>
    <recommendedName>
        <fullName evidence="4">Transmembrane protein</fullName>
    </recommendedName>
</protein>
<keyword evidence="1" id="KW-0472">Membrane</keyword>
<keyword evidence="1" id="KW-1133">Transmembrane helix</keyword>
<comment type="caution">
    <text evidence="2">The sequence shown here is derived from an EMBL/GenBank/DDBJ whole genome shotgun (WGS) entry which is preliminary data.</text>
</comment>